<dbReference type="Proteomes" id="UP000252884">
    <property type="component" value="Unassembled WGS sequence"/>
</dbReference>
<gene>
    <name evidence="2" type="ORF">DES41_110109</name>
</gene>
<evidence type="ECO:0000313" key="2">
    <source>
        <dbReference type="EMBL" id="RCW66744.1"/>
    </source>
</evidence>
<dbReference type="Gene3D" id="3.30.450.20">
    <property type="entry name" value="PAS domain"/>
    <property type="match status" value="2"/>
</dbReference>
<dbReference type="CDD" id="cd01949">
    <property type="entry name" value="GGDEF"/>
    <property type="match status" value="1"/>
</dbReference>
<dbReference type="RefSeq" id="WP_245965924.1">
    <property type="nucleotide sequence ID" value="NZ_QPJK01000010.1"/>
</dbReference>
<dbReference type="NCBIfam" id="TIGR00254">
    <property type="entry name" value="GGDEF"/>
    <property type="match status" value="1"/>
</dbReference>
<proteinExistence type="predicted"/>
<evidence type="ECO:0000259" key="1">
    <source>
        <dbReference type="PROSITE" id="PS50887"/>
    </source>
</evidence>
<dbReference type="Pfam" id="PF13426">
    <property type="entry name" value="PAS_9"/>
    <property type="match status" value="2"/>
</dbReference>
<dbReference type="SMART" id="SM00267">
    <property type="entry name" value="GGDEF"/>
    <property type="match status" value="1"/>
</dbReference>
<dbReference type="InterPro" id="IPR000160">
    <property type="entry name" value="GGDEF_dom"/>
</dbReference>
<reference evidence="2 3" key="1">
    <citation type="submission" date="2018-07" db="EMBL/GenBank/DDBJ databases">
        <title>Genomic Encyclopedia of Type Strains, Phase IV (KMG-IV): sequencing the most valuable type-strain genomes for metagenomic binning, comparative biology and taxonomic classification.</title>
        <authorList>
            <person name="Goeker M."/>
        </authorList>
    </citation>
    <scope>NUCLEOTIDE SEQUENCE [LARGE SCALE GENOMIC DNA]</scope>
    <source>
        <strain evidence="2 3">DSM 21634</strain>
    </source>
</reference>
<sequence>MTQAASADFEQMFEWAPISLWLEDFSALKDLFDSWRAEGVTDLEAHLRADPTRMQQCAACLRILQVNGQTLALFGAASLQELQQRLPDVFRGDMFTTMLPEMLSLWQGRLDYANQTVNYALDGRRIDVAIRVRVLQGHEDRWDRVLVSLQDTTDAVQTRQQLTASESHARDLFHYSPVSLWVEDFSGVKRLLDEVREQGIQDFRVFLSVHPEFVARCMEEIRVLEVNRQTLTMFGATNQAELLGNLGAVFRDEMHDTFAEQLIDLWNGKTEQVREVVNYGLGGGLINIHMQFAVLPGHLAHWDLVLVSLVDITARKKAEAYLEYLGKHDSLTRLRNRAFYVDELNRISRKGPWPLGILAMDLNGLKSVNDGEGHVAGDALLRRAGEVLASASAGQPWCMARIGGDEFVALMPGADERVAQELKSRIESMVELNNQFYPGHALSLSIGVASAQRAVEVEQALHAADQAMFDAKARFYQEGRHERRRTTG</sequence>
<dbReference type="AlphaFoldDB" id="A0A368XL36"/>
<dbReference type="CDD" id="cd00130">
    <property type="entry name" value="PAS"/>
    <property type="match status" value="1"/>
</dbReference>
<feature type="domain" description="GGDEF" evidence="1">
    <location>
        <begin position="353"/>
        <end position="488"/>
    </location>
</feature>
<dbReference type="PROSITE" id="PS50887">
    <property type="entry name" value="GGDEF"/>
    <property type="match status" value="1"/>
</dbReference>
<dbReference type="PANTHER" id="PTHR44757">
    <property type="entry name" value="DIGUANYLATE CYCLASE DGCP"/>
    <property type="match status" value="1"/>
</dbReference>
<dbReference type="Pfam" id="PF00990">
    <property type="entry name" value="GGDEF"/>
    <property type="match status" value="1"/>
</dbReference>
<dbReference type="EMBL" id="QPJK01000010">
    <property type="protein sequence ID" value="RCW66744.1"/>
    <property type="molecule type" value="Genomic_DNA"/>
</dbReference>
<dbReference type="InterPro" id="IPR052155">
    <property type="entry name" value="Biofilm_reg_signaling"/>
</dbReference>
<comment type="caution">
    <text evidence="2">The sequence shown here is derived from an EMBL/GenBank/DDBJ whole genome shotgun (WGS) entry which is preliminary data.</text>
</comment>
<dbReference type="InterPro" id="IPR000014">
    <property type="entry name" value="PAS"/>
</dbReference>
<dbReference type="InterPro" id="IPR043128">
    <property type="entry name" value="Rev_trsase/Diguanyl_cyclase"/>
</dbReference>
<dbReference type="SUPFAM" id="SSF55073">
    <property type="entry name" value="Nucleotide cyclase"/>
    <property type="match status" value="1"/>
</dbReference>
<name>A0A368XL36_9BURK</name>
<keyword evidence="3" id="KW-1185">Reference proteome</keyword>
<accession>A0A368XL36</accession>
<protein>
    <submittedName>
        <fullName evidence="2">Diguanylate cyclase</fullName>
    </submittedName>
</protein>
<evidence type="ECO:0000313" key="3">
    <source>
        <dbReference type="Proteomes" id="UP000252884"/>
    </source>
</evidence>
<organism evidence="2 3">
    <name type="scientific">Pseudorhodoferax soli</name>
    <dbReference type="NCBI Taxonomy" id="545864"/>
    <lineage>
        <taxon>Bacteria</taxon>
        <taxon>Pseudomonadati</taxon>
        <taxon>Pseudomonadota</taxon>
        <taxon>Betaproteobacteria</taxon>
        <taxon>Burkholderiales</taxon>
        <taxon>Comamonadaceae</taxon>
    </lineage>
</organism>
<dbReference type="InterPro" id="IPR029787">
    <property type="entry name" value="Nucleotide_cyclase"/>
</dbReference>
<dbReference type="Gene3D" id="3.30.70.270">
    <property type="match status" value="1"/>
</dbReference>
<dbReference type="InterPro" id="IPR035965">
    <property type="entry name" value="PAS-like_dom_sf"/>
</dbReference>
<dbReference type="PANTHER" id="PTHR44757:SF2">
    <property type="entry name" value="BIOFILM ARCHITECTURE MAINTENANCE PROTEIN MBAA"/>
    <property type="match status" value="1"/>
</dbReference>
<dbReference type="SUPFAM" id="SSF55785">
    <property type="entry name" value="PYP-like sensor domain (PAS domain)"/>
    <property type="match status" value="2"/>
</dbReference>